<sequence length="124" mass="14617">MKDYTIDYPMHIIKRQKANERERARMHALNDTLKQLRTLLPNSMSDSGKLSKIQTLRLAREYILHLAELLNEPGNSKVNQRKNNFNYPPSINTINLNNTIQQYSNQTFFQSNFHNDLNQLINNE</sequence>
<evidence type="ECO:0000259" key="1">
    <source>
        <dbReference type="PROSITE" id="PS50888"/>
    </source>
</evidence>
<dbReference type="InterPro" id="IPR050359">
    <property type="entry name" value="bHLH_transcription_factors"/>
</dbReference>
<dbReference type="WBParaSite" id="TREG1_125670.1">
    <property type="protein sequence ID" value="TREG1_125670.1"/>
    <property type="gene ID" value="TREG1_125670"/>
</dbReference>
<proteinExistence type="predicted"/>
<dbReference type="Pfam" id="PF00010">
    <property type="entry name" value="HLH"/>
    <property type="match status" value="1"/>
</dbReference>
<evidence type="ECO:0000313" key="3">
    <source>
        <dbReference type="WBParaSite" id="TREG1_125670.1"/>
    </source>
</evidence>
<dbReference type="Proteomes" id="UP000050795">
    <property type="component" value="Unassembled WGS sequence"/>
</dbReference>
<keyword evidence="2" id="KW-1185">Reference proteome</keyword>
<organism evidence="2 3">
    <name type="scientific">Trichobilharzia regenti</name>
    <name type="common">Nasal bird schistosome</name>
    <dbReference type="NCBI Taxonomy" id="157069"/>
    <lineage>
        <taxon>Eukaryota</taxon>
        <taxon>Metazoa</taxon>
        <taxon>Spiralia</taxon>
        <taxon>Lophotrochozoa</taxon>
        <taxon>Platyhelminthes</taxon>
        <taxon>Trematoda</taxon>
        <taxon>Digenea</taxon>
        <taxon>Strigeidida</taxon>
        <taxon>Schistosomatoidea</taxon>
        <taxon>Schistosomatidae</taxon>
        <taxon>Trichobilharzia</taxon>
    </lineage>
</organism>
<dbReference type="GO" id="GO:0045944">
    <property type="term" value="P:positive regulation of transcription by RNA polymerase II"/>
    <property type="evidence" value="ECO:0007669"/>
    <property type="project" value="TreeGrafter"/>
</dbReference>
<dbReference type="PROSITE" id="PS50888">
    <property type="entry name" value="BHLH"/>
    <property type="match status" value="1"/>
</dbReference>
<dbReference type="GO" id="GO:0046983">
    <property type="term" value="F:protein dimerization activity"/>
    <property type="evidence" value="ECO:0007669"/>
    <property type="project" value="InterPro"/>
</dbReference>
<dbReference type="PANTHER" id="PTHR19290:SF163">
    <property type="entry name" value="BASIC HELIX-LOOP-HELIX NEURAL TRANSCRIPTION FACTOR TAP"/>
    <property type="match status" value="1"/>
</dbReference>
<dbReference type="GO" id="GO:0005634">
    <property type="term" value="C:nucleus"/>
    <property type="evidence" value="ECO:0007669"/>
    <property type="project" value="TreeGrafter"/>
</dbReference>
<dbReference type="SMART" id="SM00353">
    <property type="entry name" value="HLH"/>
    <property type="match status" value="1"/>
</dbReference>
<evidence type="ECO:0000313" key="2">
    <source>
        <dbReference type="Proteomes" id="UP000050795"/>
    </source>
</evidence>
<dbReference type="GO" id="GO:0070888">
    <property type="term" value="F:E-box binding"/>
    <property type="evidence" value="ECO:0007669"/>
    <property type="project" value="TreeGrafter"/>
</dbReference>
<dbReference type="InterPro" id="IPR011598">
    <property type="entry name" value="bHLH_dom"/>
</dbReference>
<reference evidence="3" key="2">
    <citation type="submission" date="2023-11" db="UniProtKB">
        <authorList>
            <consortium name="WormBaseParasite"/>
        </authorList>
    </citation>
    <scope>IDENTIFICATION</scope>
</reference>
<accession>A0AA85J5I6</accession>
<dbReference type="GO" id="GO:0000981">
    <property type="term" value="F:DNA-binding transcription factor activity, RNA polymerase II-specific"/>
    <property type="evidence" value="ECO:0007669"/>
    <property type="project" value="TreeGrafter"/>
</dbReference>
<name>A0AA85J5I6_TRIRE</name>
<dbReference type="CDD" id="cd11390">
    <property type="entry name" value="bHLH_TS"/>
    <property type="match status" value="1"/>
</dbReference>
<dbReference type="GO" id="GO:0007423">
    <property type="term" value="P:sensory organ development"/>
    <property type="evidence" value="ECO:0007669"/>
    <property type="project" value="TreeGrafter"/>
</dbReference>
<reference evidence="2" key="1">
    <citation type="submission" date="2022-06" db="EMBL/GenBank/DDBJ databases">
        <authorList>
            <person name="Berger JAMES D."/>
            <person name="Berger JAMES D."/>
        </authorList>
    </citation>
    <scope>NUCLEOTIDE SEQUENCE [LARGE SCALE GENOMIC DNA]</scope>
</reference>
<dbReference type="Gene3D" id="4.10.280.10">
    <property type="entry name" value="Helix-loop-helix DNA-binding domain"/>
    <property type="match status" value="1"/>
</dbReference>
<dbReference type="SUPFAM" id="SSF47459">
    <property type="entry name" value="HLH, helix-loop-helix DNA-binding domain"/>
    <property type="match status" value="1"/>
</dbReference>
<dbReference type="AlphaFoldDB" id="A0AA85J5I6"/>
<dbReference type="PANTHER" id="PTHR19290">
    <property type="entry name" value="BASIC HELIX-LOOP-HELIX PROTEIN NEUROGENIN-RELATED"/>
    <property type="match status" value="1"/>
</dbReference>
<feature type="domain" description="BHLH" evidence="1">
    <location>
        <begin position="13"/>
        <end position="66"/>
    </location>
</feature>
<dbReference type="GO" id="GO:0061564">
    <property type="term" value="P:axon development"/>
    <property type="evidence" value="ECO:0007669"/>
    <property type="project" value="TreeGrafter"/>
</dbReference>
<protein>
    <recommendedName>
        <fullName evidence="1">BHLH domain-containing protein</fullName>
    </recommendedName>
</protein>
<dbReference type="InterPro" id="IPR036638">
    <property type="entry name" value="HLH_DNA-bd_sf"/>
</dbReference>